<dbReference type="AlphaFoldDB" id="A0A4Y3PCS7"/>
<dbReference type="EMBL" id="BJMH01000007">
    <property type="protein sequence ID" value="GEB32222.1"/>
    <property type="molecule type" value="Genomic_DNA"/>
</dbReference>
<organism evidence="1 2">
    <name type="scientific">Brevibacillus parabrevis</name>
    <dbReference type="NCBI Taxonomy" id="54914"/>
    <lineage>
        <taxon>Bacteria</taxon>
        <taxon>Bacillati</taxon>
        <taxon>Bacillota</taxon>
        <taxon>Bacilli</taxon>
        <taxon>Bacillales</taxon>
        <taxon>Paenibacillaceae</taxon>
        <taxon>Brevibacillus</taxon>
    </lineage>
</organism>
<evidence type="ECO:0000313" key="1">
    <source>
        <dbReference type="EMBL" id="GEB32222.1"/>
    </source>
</evidence>
<evidence type="ECO:0000313" key="2">
    <source>
        <dbReference type="Proteomes" id="UP000316882"/>
    </source>
</evidence>
<sequence length="166" mass="18470">MANPNLNLKKGECVGVVYKQAGVWKVHDGVLTAPIADGNKPPNTVTIIHFVVNQKTGKLVRQTRKLQNVNQVLRTINNPTFALKCPSTTNPNLRVGDCVVVKINKANTPSGLDAKNGLLVCSLQNRLAPKGRVWINHWKIITKTRPRVFLETKQYPNALFVRKVMV</sequence>
<reference evidence="1 2" key="1">
    <citation type="submission" date="2019-06" db="EMBL/GenBank/DDBJ databases">
        <title>Whole genome shotgun sequence of Brevibacillus parabrevis NBRC 12334.</title>
        <authorList>
            <person name="Hosoyama A."/>
            <person name="Uohara A."/>
            <person name="Ohji S."/>
            <person name="Ichikawa N."/>
        </authorList>
    </citation>
    <scope>NUCLEOTIDE SEQUENCE [LARGE SCALE GENOMIC DNA]</scope>
    <source>
        <strain evidence="1 2">NBRC 12334</strain>
    </source>
</reference>
<dbReference type="RefSeq" id="WP_122963461.1">
    <property type="nucleotide sequence ID" value="NZ_BJMH01000007.1"/>
</dbReference>
<gene>
    <name evidence="1" type="ORF">BPA01_18020</name>
</gene>
<comment type="caution">
    <text evidence="1">The sequence shown here is derived from an EMBL/GenBank/DDBJ whole genome shotgun (WGS) entry which is preliminary data.</text>
</comment>
<name>A0A4Y3PCS7_BREPA</name>
<keyword evidence="2" id="KW-1185">Reference proteome</keyword>
<proteinExistence type="predicted"/>
<dbReference type="Proteomes" id="UP000316882">
    <property type="component" value="Unassembled WGS sequence"/>
</dbReference>
<protein>
    <submittedName>
        <fullName evidence="1">Uncharacterized protein</fullName>
    </submittedName>
</protein>
<accession>A0A4Y3PCS7</accession>